<feature type="compositionally biased region" description="Low complexity" evidence="1">
    <location>
        <begin position="52"/>
        <end position="64"/>
    </location>
</feature>
<feature type="region of interest" description="Disordered" evidence="1">
    <location>
        <begin position="1"/>
        <end position="79"/>
    </location>
</feature>
<keyword evidence="3" id="KW-1185">Reference proteome</keyword>
<proteinExistence type="predicted"/>
<sequence>MTYVFSGSLMPKRKGNRNRDASPPEDSASVSDGSDSKGHPHKQVATRRGAGKKAAAVKPKASAGPRLKKSTKPEWNRRHLQNSWSHNKLETEFALKCIERWCERRALDEINTKHSDKSKKIFSEELGQDTFSTLRAASWSIAASIYGASQLDEADKTQIAQTLRGSLYFTELWGNDEIQGSGRFLVIVTSPILFQNNSKIKGTTAQKITDFEEQFFGSSDWLSPLKLFNFLCTAGTVLHYKEENQSTVTQVGTKFKFFQGESEGQKLRKSEAELFLQLEKETFGVLGKDEEVCIPQRLLLLAMKDSTDK</sequence>
<dbReference type="EMBL" id="JARIHO010000156">
    <property type="protein sequence ID" value="KAJ7300688.1"/>
    <property type="molecule type" value="Genomic_DNA"/>
</dbReference>
<protein>
    <submittedName>
        <fullName evidence="2">Uncharacterized protein</fullName>
    </submittedName>
</protein>
<comment type="caution">
    <text evidence="2">The sequence shown here is derived from an EMBL/GenBank/DDBJ whole genome shotgun (WGS) entry which is preliminary data.</text>
</comment>
<dbReference type="AlphaFoldDB" id="A0AAD7E6B0"/>
<gene>
    <name evidence="2" type="ORF">DFH08DRAFT_828238</name>
</gene>
<accession>A0AAD7E6B0</accession>
<evidence type="ECO:0000256" key="1">
    <source>
        <dbReference type="SAM" id="MobiDB-lite"/>
    </source>
</evidence>
<dbReference type="Proteomes" id="UP001218218">
    <property type="component" value="Unassembled WGS sequence"/>
</dbReference>
<name>A0AAD7E6B0_9AGAR</name>
<reference evidence="2" key="1">
    <citation type="submission" date="2023-03" db="EMBL/GenBank/DDBJ databases">
        <title>Massive genome expansion in bonnet fungi (Mycena s.s.) driven by repeated elements and novel gene families across ecological guilds.</title>
        <authorList>
            <consortium name="Lawrence Berkeley National Laboratory"/>
            <person name="Harder C.B."/>
            <person name="Miyauchi S."/>
            <person name="Viragh M."/>
            <person name="Kuo A."/>
            <person name="Thoen E."/>
            <person name="Andreopoulos B."/>
            <person name="Lu D."/>
            <person name="Skrede I."/>
            <person name="Drula E."/>
            <person name="Henrissat B."/>
            <person name="Morin E."/>
            <person name="Kohler A."/>
            <person name="Barry K."/>
            <person name="LaButti K."/>
            <person name="Morin E."/>
            <person name="Salamov A."/>
            <person name="Lipzen A."/>
            <person name="Mereny Z."/>
            <person name="Hegedus B."/>
            <person name="Baldrian P."/>
            <person name="Stursova M."/>
            <person name="Weitz H."/>
            <person name="Taylor A."/>
            <person name="Grigoriev I.V."/>
            <person name="Nagy L.G."/>
            <person name="Martin F."/>
            <person name="Kauserud H."/>
        </authorList>
    </citation>
    <scope>NUCLEOTIDE SEQUENCE</scope>
    <source>
        <strain evidence="2">CBHHK002</strain>
    </source>
</reference>
<feature type="compositionally biased region" description="Basic residues" evidence="1">
    <location>
        <begin position="39"/>
        <end position="51"/>
    </location>
</feature>
<organism evidence="2 3">
    <name type="scientific">Mycena albidolilacea</name>
    <dbReference type="NCBI Taxonomy" id="1033008"/>
    <lineage>
        <taxon>Eukaryota</taxon>
        <taxon>Fungi</taxon>
        <taxon>Dikarya</taxon>
        <taxon>Basidiomycota</taxon>
        <taxon>Agaricomycotina</taxon>
        <taxon>Agaricomycetes</taxon>
        <taxon>Agaricomycetidae</taxon>
        <taxon>Agaricales</taxon>
        <taxon>Marasmiineae</taxon>
        <taxon>Mycenaceae</taxon>
        <taxon>Mycena</taxon>
    </lineage>
</organism>
<evidence type="ECO:0000313" key="2">
    <source>
        <dbReference type="EMBL" id="KAJ7300688.1"/>
    </source>
</evidence>
<evidence type="ECO:0000313" key="3">
    <source>
        <dbReference type="Proteomes" id="UP001218218"/>
    </source>
</evidence>